<feature type="compositionally biased region" description="Basic and acidic residues" evidence="1">
    <location>
        <begin position="66"/>
        <end position="79"/>
    </location>
</feature>
<reference evidence="4" key="1">
    <citation type="submission" date="2018-10" db="EMBL/GenBank/DDBJ databases">
        <title>Effector identification in a new, highly contiguous assembly of the strawberry crown rot pathogen Phytophthora cactorum.</title>
        <authorList>
            <person name="Armitage A.D."/>
            <person name="Nellist C.F."/>
            <person name="Bates H."/>
            <person name="Vickerstaff R.J."/>
            <person name="Harrison R.J."/>
        </authorList>
    </citation>
    <scope>NUCLEOTIDE SEQUENCE</scope>
    <source>
        <strain evidence="2">15-7</strain>
        <strain evidence="3">4032</strain>
        <strain evidence="4">4040</strain>
    </source>
</reference>
<evidence type="ECO:0000313" key="5">
    <source>
        <dbReference type="Proteomes" id="UP000736787"/>
    </source>
</evidence>
<dbReference type="EMBL" id="RCMG01000335">
    <property type="protein sequence ID" value="KAG2856400.1"/>
    <property type="molecule type" value="Genomic_DNA"/>
</dbReference>
<evidence type="ECO:0000313" key="3">
    <source>
        <dbReference type="EMBL" id="KAG2919064.1"/>
    </source>
</evidence>
<feature type="region of interest" description="Disordered" evidence="1">
    <location>
        <begin position="25"/>
        <end position="80"/>
    </location>
</feature>
<name>A0A8T1DB82_9STRA</name>
<gene>
    <name evidence="2" type="ORF">PC113_g11596</name>
    <name evidence="3" type="ORF">PC115_g10277</name>
    <name evidence="4" type="ORF">PC117_g11815</name>
</gene>
<dbReference type="Proteomes" id="UP000735874">
    <property type="component" value="Unassembled WGS sequence"/>
</dbReference>
<dbReference type="Proteomes" id="UP000736787">
    <property type="component" value="Unassembled WGS sequence"/>
</dbReference>
<comment type="caution">
    <text evidence="4">The sequence shown here is derived from an EMBL/GenBank/DDBJ whole genome shotgun (WGS) entry which is preliminary data.</text>
</comment>
<evidence type="ECO:0000313" key="2">
    <source>
        <dbReference type="EMBL" id="KAG2856400.1"/>
    </source>
</evidence>
<dbReference type="EMBL" id="RCMK01000313">
    <property type="protein sequence ID" value="KAG2937109.1"/>
    <property type="molecule type" value="Genomic_DNA"/>
</dbReference>
<organism evidence="4 5">
    <name type="scientific">Phytophthora cactorum</name>
    <dbReference type="NCBI Taxonomy" id="29920"/>
    <lineage>
        <taxon>Eukaryota</taxon>
        <taxon>Sar</taxon>
        <taxon>Stramenopiles</taxon>
        <taxon>Oomycota</taxon>
        <taxon>Peronosporomycetes</taxon>
        <taxon>Peronosporales</taxon>
        <taxon>Peronosporaceae</taxon>
        <taxon>Phytophthora</taxon>
    </lineage>
</organism>
<dbReference type="VEuPathDB" id="FungiDB:PC110_g14279"/>
<evidence type="ECO:0000313" key="4">
    <source>
        <dbReference type="EMBL" id="KAG2937109.1"/>
    </source>
</evidence>
<dbReference type="Proteomes" id="UP000774804">
    <property type="component" value="Unassembled WGS sequence"/>
</dbReference>
<accession>A0A8T1DB82</accession>
<proteinExistence type="predicted"/>
<sequence>MHWRSRWRPKAAPVDSGAPLLELLEAEPASLQGAAEATPSPDSNASSAAEPRIPLPASTETQVRPSQEHARTGDIKRGENGVQSYVNRLLKRVAEPAGATVDLTSHSFRRGGAQHANGDDRLAAQWIFDRGAWDMMKTSKAFAYIANTARKRQEGGSGLKRLERGRRTQDHRHHIARSRFSGTAWALASSTLQFLYRSEGTTAKR</sequence>
<protein>
    <submittedName>
        <fullName evidence="4">Uncharacterized protein</fullName>
    </submittedName>
</protein>
<dbReference type="AlphaFoldDB" id="A0A8T1DB82"/>
<evidence type="ECO:0000256" key="1">
    <source>
        <dbReference type="SAM" id="MobiDB-lite"/>
    </source>
</evidence>
<dbReference type="EMBL" id="RCMI01000301">
    <property type="protein sequence ID" value="KAG2919064.1"/>
    <property type="molecule type" value="Genomic_DNA"/>
</dbReference>